<dbReference type="AlphaFoldDB" id="A0A935Q0L4"/>
<name>A0A935Q0L4_9PROT</name>
<gene>
    <name evidence="1" type="ORF">IPJ27_08455</name>
</gene>
<protein>
    <submittedName>
        <fullName evidence="1">Uncharacterized protein</fullName>
    </submittedName>
</protein>
<dbReference type="EMBL" id="JADJMH010000005">
    <property type="protein sequence ID" value="MBK7674790.1"/>
    <property type="molecule type" value="Genomic_DNA"/>
</dbReference>
<evidence type="ECO:0000313" key="1">
    <source>
        <dbReference type="EMBL" id="MBK7674790.1"/>
    </source>
</evidence>
<sequence length="311" mass="34116">MSQADDNAVTDSSLAADGHFDDALRRVSFEPGMLLGIEATRAEQEYHRRRHNRHAYWLHGSGTVVGLRVSLQGEDPGDDTSQVKVRLIVSPGIGVDGLGRQVSVFEPYCVDLRAWLTTVHADAEAWAALIRDGYDEADKLLWLKVTLRYQDCPSGLQPVMATAINAGTDPVGPSRMQDAVLYELVAERPADAVARPHPFAAHNGLRDYTEIVDQLGADEKQRVADAGGGARAQLELGARLLYALGDDNQALLTRESFTLTAAELARTLLARVSIRLTDELDLIVNPRRISVDNLVRPFLFNASTLARLLRD</sequence>
<evidence type="ECO:0000313" key="2">
    <source>
        <dbReference type="Proteomes" id="UP000697998"/>
    </source>
</evidence>
<proteinExistence type="predicted"/>
<accession>A0A935Q0L4</accession>
<dbReference type="Proteomes" id="UP000697998">
    <property type="component" value="Unassembled WGS sequence"/>
</dbReference>
<organism evidence="1 2">
    <name type="scientific">Candidatus Accumulibacter proximus</name>
    <dbReference type="NCBI Taxonomy" id="2954385"/>
    <lineage>
        <taxon>Bacteria</taxon>
        <taxon>Pseudomonadati</taxon>
        <taxon>Pseudomonadota</taxon>
        <taxon>Betaproteobacteria</taxon>
        <taxon>Candidatus Accumulibacter</taxon>
    </lineage>
</organism>
<comment type="caution">
    <text evidence="1">The sequence shown here is derived from an EMBL/GenBank/DDBJ whole genome shotgun (WGS) entry which is preliminary data.</text>
</comment>
<reference evidence="1 2" key="1">
    <citation type="submission" date="2020-10" db="EMBL/GenBank/DDBJ databases">
        <title>Connecting structure to function with the recovery of over 1000 high-quality activated sludge metagenome-assembled genomes encoding full-length rRNA genes using long-read sequencing.</title>
        <authorList>
            <person name="Singleton C.M."/>
            <person name="Petriglieri F."/>
            <person name="Kristensen J.M."/>
            <person name="Kirkegaard R.H."/>
            <person name="Michaelsen T.Y."/>
            <person name="Andersen M.H."/>
            <person name="Karst S.M."/>
            <person name="Dueholm M.S."/>
            <person name="Nielsen P.H."/>
            <person name="Albertsen M."/>
        </authorList>
    </citation>
    <scope>NUCLEOTIDE SEQUENCE [LARGE SCALE GENOMIC DNA]</scope>
    <source>
        <strain evidence="1">EsbW_18-Q3-R4-48_BATAC.285</strain>
    </source>
</reference>